<proteinExistence type="predicted"/>
<evidence type="ECO:0000256" key="1">
    <source>
        <dbReference type="SAM" id="MobiDB-lite"/>
    </source>
</evidence>
<dbReference type="AlphaFoldDB" id="A0A5E5RBC2"/>
<gene>
    <name evidence="2" type="ORF">TUEID40_06510</name>
</gene>
<sequence length="340" mass="37163">MSDAIAELLNSKSSDNEPRERIVLIHRSDLYPDPTQDRDDWEAERTLAHIAGIRRSALIPLEEGRHYGIRKALWVEPADETGKHKIIEGECRWRATEDAPDDVQLLPCIISKGGVRERRMDHVTGNVLGQGLTVWQTACSIKRDKEEFGFTTEEILAVHGIKDKSRLSRYMKVFKLSPEAQEFAKLDEFRDVNIIYDLEKLDKMGPDTLKKLSKRLEKGESIQTAIKALLPREKKKSEPPAPGAGQGSVSDSETGTTQQPSSEDGAATTDSASTSDSANTAASSSGSVVSDSETNGSASLMLTPKRAQALAVLLNIEPGEGDLSALIEALAQALDELAEK</sequence>
<evidence type="ECO:0000313" key="2">
    <source>
        <dbReference type="EMBL" id="VVH85287.1"/>
    </source>
</evidence>
<dbReference type="EMBL" id="LR700249">
    <property type="protein sequence ID" value="VVH85287.1"/>
    <property type="molecule type" value="Genomic_DNA"/>
</dbReference>
<dbReference type="RefSeq" id="WP_034019089.1">
    <property type="nucleotide sequence ID" value="NZ_CATOZF010000021.1"/>
</dbReference>
<feature type="compositionally biased region" description="Low complexity" evidence="1">
    <location>
        <begin position="261"/>
        <end position="295"/>
    </location>
</feature>
<feature type="compositionally biased region" description="Polar residues" evidence="1">
    <location>
        <begin position="247"/>
        <end position="260"/>
    </location>
</feature>
<keyword evidence="2" id="KW-0614">Plasmid</keyword>
<feature type="region of interest" description="Disordered" evidence="1">
    <location>
        <begin position="228"/>
        <end position="297"/>
    </location>
</feature>
<name>A0A5E5RBC2_PSEAI</name>
<accession>A0A5E5RBC2</accession>
<geneLocation type="plasmid" evidence="2">
    <name>1</name>
</geneLocation>
<evidence type="ECO:0008006" key="3">
    <source>
        <dbReference type="Google" id="ProtNLM"/>
    </source>
</evidence>
<protein>
    <recommendedName>
        <fullName evidence="3">ParB/Sulfiredoxin domain-containing protein</fullName>
    </recommendedName>
</protein>
<reference evidence="2" key="1">
    <citation type="submission" date="2019-09" db="EMBL/GenBank/DDBJ databases">
        <authorList>
            <person name="Gross C."/>
            <person name="Bohn E."/>
        </authorList>
    </citation>
    <scope>NUCLEOTIDE SEQUENCE</scope>
    <source>
        <strain evidence="2">ID40</strain>
        <plasmid evidence="2">1</plasmid>
    </source>
</reference>
<organism evidence="2">
    <name type="scientific">Pseudomonas aeruginosa</name>
    <dbReference type="NCBI Taxonomy" id="287"/>
    <lineage>
        <taxon>Bacteria</taxon>
        <taxon>Pseudomonadati</taxon>
        <taxon>Pseudomonadota</taxon>
        <taxon>Gammaproteobacteria</taxon>
        <taxon>Pseudomonadales</taxon>
        <taxon>Pseudomonadaceae</taxon>
        <taxon>Pseudomonas</taxon>
    </lineage>
</organism>